<sequence length="288" mass="33215">MNGAVEAANKNIKRILGKMTDTYKDWHEKLPFALLAYRTSIRTSTGATSFSLVYGMEAVLPIEVEIPSLRVLMEIKLDEVEWVQDHFEQLNLIEEKRLSALSYGQMYQKESCENMTKGYDPDAFMRTNWFSSSIWGDHFLSYASNIMEEDHDKKEEHQKLKNELQKMLMTDQVDKPLEMLKLIDAIQGLGFEQKRGHVASAIECYMKQHDATELEAVKEFREQITKAWKDINEECLHPTIVSISLLTRILNLSRVIDVVYKTKDGYTHTGVILKDFVPSLLINHAPPL</sequence>
<dbReference type="GO" id="GO:0010333">
    <property type="term" value="F:terpene synthase activity"/>
    <property type="evidence" value="ECO:0007669"/>
    <property type="project" value="InterPro"/>
</dbReference>
<dbReference type="SUPFAM" id="SSF48576">
    <property type="entry name" value="Terpenoid synthases"/>
    <property type="match status" value="1"/>
</dbReference>
<keyword evidence="2" id="KW-1185">Reference proteome</keyword>
<dbReference type="SUPFAM" id="SSF48239">
    <property type="entry name" value="Terpenoid cyclases/Protein prenyltransferases"/>
    <property type="match status" value="1"/>
</dbReference>
<dbReference type="InterPro" id="IPR005630">
    <property type="entry name" value="Terpene_synthase_metal-bd"/>
</dbReference>
<dbReference type="InterPro" id="IPR008949">
    <property type="entry name" value="Isoprenoid_synthase_dom_sf"/>
</dbReference>
<evidence type="ECO:0000313" key="3">
    <source>
        <dbReference type="RefSeq" id="XP_022748109.1"/>
    </source>
</evidence>
<name>A0A6P5Z5W4_DURZI</name>
<evidence type="ECO:0000313" key="2">
    <source>
        <dbReference type="Proteomes" id="UP000515121"/>
    </source>
</evidence>
<dbReference type="GO" id="GO:0000287">
    <property type="term" value="F:magnesium ion binding"/>
    <property type="evidence" value="ECO:0007669"/>
    <property type="project" value="InterPro"/>
</dbReference>
<dbReference type="GeneID" id="111297741"/>
<dbReference type="RefSeq" id="XP_022748109.1">
    <property type="nucleotide sequence ID" value="XM_022892374.1"/>
</dbReference>
<dbReference type="KEGG" id="dzi:111297741"/>
<dbReference type="InterPro" id="IPR036397">
    <property type="entry name" value="RNaseH_sf"/>
</dbReference>
<dbReference type="InterPro" id="IPR012337">
    <property type="entry name" value="RNaseH-like_sf"/>
</dbReference>
<proteinExistence type="predicted"/>
<dbReference type="PANTHER" id="PTHR48475:SF1">
    <property type="entry name" value="RNASE H TYPE-1 DOMAIN-CONTAINING PROTEIN"/>
    <property type="match status" value="1"/>
</dbReference>
<accession>A0A6P5Z5W4</accession>
<evidence type="ECO:0000259" key="1">
    <source>
        <dbReference type="Pfam" id="PF03936"/>
    </source>
</evidence>
<reference evidence="3" key="1">
    <citation type="submission" date="2025-08" db="UniProtKB">
        <authorList>
            <consortium name="RefSeq"/>
        </authorList>
    </citation>
    <scope>IDENTIFICATION</scope>
    <source>
        <tissue evidence="3">Fruit stalk</tissue>
    </source>
</reference>
<dbReference type="InterPro" id="IPR008930">
    <property type="entry name" value="Terpenoid_cyclase/PrenylTrfase"/>
</dbReference>
<dbReference type="Proteomes" id="UP000515121">
    <property type="component" value="Unplaced"/>
</dbReference>
<dbReference type="OrthoDB" id="1739513at2759"/>
<gene>
    <name evidence="3" type="primary">LOC111297741</name>
</gene>
<dbReference type="Pfam" id="PF03936">
    <property type="entry name" value="Terpene_synth_C"/>
    <property type="match status" value="1"/>
</dbReference>
<dbReference type="SUPFAM" id="SSF53098">
    <property type="entry name" value="Ribonuclease H-like"/>
    <property type="match status" value="1"/>
</dbReference>
<feature type="domain" description="Terpene synthase metal-binding" evidence="1">
    <location>
        <begin position="178"/>
        <end position="230"/>
    </location>
</feature>
<dbReference type="AlphaFoldDB" id="A0A6P5Z5W4"/>
<dbReference type="Gene3D" id="3.30.420.10">
    <property type="entry name" value="Ribonuclease H-like superfamily/Ribonuclease H"/>
    <property type="match status" value="1"/>
</dbReference>
<protein>
    <submittedName>
        <fullName evidence="3">(-)-germacrene D synthase-like</fullName>
    </submittedName>
</protein>
<dbReference type="PANTHER" id="PTHR48475">
    <property type="entry name" value="RIBONUCLEASE H"/>
    <property type="match status" value="1"/>
</dbReference>
<dbReference type="Gene3D" id="1.10.600.10">
    <property type="entry name" value="Farnesyl Diphosphate Synthase"/>
    <property type="match status" value="2"/>
</dbReference>
<organism evidence="2 3">
    <name type="scientific">Durio zibethinus</name>
    <name type="common">Durian</name>
    <dbReference type="NCBI Taxonomy" id="66656"/>
    <lineage>
        <taxon>Eukaryota</taxon>
        <taxon>Viridiplantae</taxon>
        <taxon>Streptophyta</taxon>
        <taxon>Embryophyta</taxon>
        <taxon>Tracheophyta</taxon>
        <taxon>Spermatophyta</taxon>
        <taxon>Magnoliopsida</taxon>
        <taxon>eudicotyledons</taxon>
        <taxon>Gunneridae</taxon>
        <taxon>Pentapetalae</taxon>
        <taxon>rosids</taxon>
        <taxon>malvids</taxon>
        <taxon>Malvales</taxon>
        <taxon>Malvaceae</taxon>
        <taxon>Helicteroideae</taxon>
        <taxon>Durio</taxon>
    </lineage>
</organism>
<dbReference type="GO" id="GO:0003676">
    <property type="term" value="F:nucleic acid binding"/>
    <property type="evidence" value="ECO:0007669"/>
    <property type="project" value="InterPro"/>
</dbReference>